<dbReference type="EMBL" id="CAEZZZ010000002">
    <property type="protein sequence ID" value="CAB4770162.1"/>
    <property type="molecule type" value="Genomic_DNA"/>
</dbReference>
<dbReference type="EMBL" id="CAEZWS010000003">
    <property type="protein sequence ID" value="CAB4655767.1"/>
    <property type="molecule type" value="Genomic_DNA"/>
</dbReference>
<evidence type="ECO:0000313" key="8">
    <source>
        <dbReference type="EMBL" id="CAB4969777.1"/>
    </source>
</evidence>
<evidence type="ECO:0000313" key="4">
    <source>
        <dbReference type="EMBL" id="CAB4693886.1"/>
    </source>
</evidence>
<reference evidence="3" key="1">
    <citation type="submission" date="2020-05" db="EMBL/GenBank/DDBJ databases">
        <authorList>
            <person name="Chiriac C."/>
            <person name="Salcher M."/>
            <person name="Ghai R."/>
            <person name="Kavagutti S V."/>
        </authorList>
    </citation>
    <scope>NUCLEOTIDE SEQUENCE</scope>
</reference>
<evidence type="ECO:0000313" key="5">
    <source>
        <dbReference type="EMBL" id="CAB4770162.1"/>
    </source>
</evidence>
<dbReference type="EMBL" id="CAFAAR010000100">
    <property type="protein sequence ID" value="CAB4808755.1"/>
    <property type="molecule type" value="Genomic_DNA"/>
</dbReference>
<dbReference type="PROSITE" id="PS50943">
    <property type="entry name" value="HTH_CROC1"/>
    <property type="match status" value="1"/>
</dbReference>
<dbReference type="Gene3D" id="1.10.260.40">
    <property type="entry name" value="lambda repressor-like DNA-binding domains"/>
    <property type="match status" value="1"/>
</dbReference>
<evidence type="ECO:0000313" key="7">
    <source>
        <dbReference type="EMBL" id="CAB4891503.1"/>
    </source>
</evidence>
<dbReference type="InterPro" id="IPR037664">
    <property type="entry name" value="BldD_C"/>
</dbReference>
<dbReference type="Gene3D" id="1.10.10.1930">
    <property type="match status" value="1"/>
</dbReference>
<dbReference type="SUPFAM" id="SSF47413">
    <property type="entry name" value="lambda repressor-like DNA-binding domains"/>
    <property type="match status" value="1"/>
</dbReference>
<evidence type="ECO:0000313" key="9">
    <source>
        <dbReference type="EMBL" id="CAB5004910.1"/>
    </source>
</evidence>
<feature type="domain" description="HTH cro/C1-type" evidence="1">
    <location>
        <begin position="19"/>
        <end position="75"/>
    </location>
</feature>
<dbReference type="EMBL" id="CAEZUA010000067">
    <property type="protein sequence ID" value="CAB4593171.1"/>
    <property type="molecule type" value="Genomic_DNA"/>
</dbReference>
<evidence type="ECO:0000313" key="2">
    <source>
        <dbReference type="EMBL" id="CAB4593171.1"/>
    </source>
</evidence>
<dbReference type="EMBL" id="CAEZXT010000017">
    <property type="protein sequence ID" value="CAB4693886.1"/>
    <property type="molecule type" value="Genomic_DNA"/>
</dbReference>
<evidence type="ECO:0000313" key="6">
    <source>
        <dbReference type="EMBL" id="CAB4808755.1"/>
    </source>
</evidence>
<dbReference type="AlphaFoldDB" id="A0A6J6L189"/>
<dbReference type="EMBL" id="CAFBMI010000004">
    <property type="protein sequence ID" value="CAB4891503.1"/>
    <property type="molecule type" value="Genomic_DNA"/>
</dbReference>
<dbReference type="EMBL" id="CAFBOE010000012">
    <property type="protein sequence ID" value="CAB4969777.1"/>
    <property type="molecule type" value="Genomic_DNA"/>
</dbReference>
<organism evidence="3">
    <name type="scientific">freshwater metagenome</name>
    <dbReference type="NCBI Taxonomy" id="449393"/>
    <lineage>
        <taxon>unclassified sequences</taxon>
        <taxon>metagenomes</taxon>
        <taxon>ecological metagenomes</taxon>
    </lineage>
</organism>
<dbReference type="SMART" id="SM00530">
    <property type="entry name" value="HTH_XRE"/>
    <property type="match status" value="1"/>
</dbReference>
<name>A0A6J6L189_9ZZZZ</name>
<dbReference type="InterPro" id="IPR038099">
    <property type="entry name" value="BldD-like_C_sf"/>
</dbReference>
<sequence length="168" mass="18868">MEPHTLFQQPTTEEIAARLRRIRRAKGWSLGDVELASKGAIKAVVLGSYERCDRALSIKRAIELTTFFDVPFSTLFEDTSENASPNTRQSAAKLILDLRALKSAPSSDRMYIDFTSWIITQRSDWNGEVLSIRASDLSILALLARSDCESVKTYLINHKYLLTGSNLI</sequence>
<dbReference type="GO" id="GO:0045892">
    <property type="term" value="P:negative regulation of DNA-templated transcription"/>
    <property type="evidence" value="ECO:0007669"/>
    <property type="project" value="InterPro"/>
</dbReference>
<evidence type="ECO:0000259" key="1">
    <source>
        <dbReference type="PROSITE" id="PS50943"/>
    </source>
</evidence>
<dbReference type="EMBL" id="CAFBPG010000013">
    <property type="protein sequence ID" value="CAB5004910.1"/>
    <property type="molecule type" value="Genomic_DNA"/>
</dbReference>
<dbReference type="GO" id="GO:0003677">
    <property type="term" value="F:DNA binding"/>
    <property type="evidence" value="ECO:0007669"/>
    <property type="project" value="InterPro"/>
</dbReference>
<protein>
    <submittedName>
        <fullName evidence="3">Unannotated protein</fullName>
    </submittedName>
</protein>
<evidence type="ECO:0000313" key="3">
    <source>
        <dbReference type="EMBL" id="CAB4655767.1"/>
    </source>
</evidence>
<accession>A0A6J6L189</accession>
<dbReference type="InterPro" id="IPR001387">
    <property type="entry name" value="Cro/C1-type_HTH"/>
</dbReference>
<dbReference type="InterPro" id="IPR010982">
    <property type="entry name" value="Lambda_DNA-bd_dom_sf"/>
</dbReference>
<proteinExistence type="predicted"/>
<gene>
    <name evidence="2" type="ORF">UFOPK1773_00946</name>
    <name evidence="3" type="ORF">UFOPK2288_00097</name>
    <name evidence="4" type="ORF">UFOPK2589_00438</name>
    <name evidence="5" type="ORF">UFOPK2931_00100</name>
    <name evidence="6" type="ORF">UFOPK3056_00911</name>
    <name evidence="7" type="ORF">UFOPK3558_00116</name>
    <name evidence="8" type="ORF">UFOPK3916_00294</name>
    <name evidence="9" type="ORF">UFOPK4074_00298</name>
</gene>
<dbReference type="Pfam" id="PF21179">
    <property type="entry name" value="BldD-like_C"/>
    <property type="match status" value="1"/>
</dbReference>